<keyword evidence="1" id="KW-0812">Transmembrane</keyword>
<feature type="chain" id="PRO_5012643567" evidence="2">
    <location>
        <begin position="25"/>
        <end position="463"/>
    </location>
</feature>
<feature type="transmembrane region" description="Helical" evidence="1">
    <location>
        <begin position="244"/>
        <end position="264"/>
    </location>
</feature>
<feature type="transmembrane region" description="Helical" evidence="1">
    <location>
        <begin position="285"/>
        <end position="303"/>
    </location>
</feature>
<dbReference type="OMA" id="FQIEPIM"/>
<dbReference type="OrthoDB" id="371940at2759"/>
<evidence type="ECO:0000256" key="1">
    <source>
        <dbReference type="SAM" id="Phobius"/>
    </source>
</evidence>
<gene>
    <name evidence="3" type="ORF">PGO_071020</name>
</gene>
<dbReference type="RefSeq" id="XP_028542776.1">
    <property type="nucleotide sequence ID" value="XM_028686975.1"/>
</dbReference>
<accession>A0A1Y1JG53</accession>
<proteinExistence type="predicted"/>
<dbReference type="AlphaFoldDB" id="A0A1Y1JG53"/>
<evidence type="ECO:0000313" key="4">
    <source>
        <dbReference type="Proteomes" id="UP000195521"/>
    </source>
</evidence>
<organism evidence="3 4">
    <name type="scientific">Plasmodium gonderi</name>
    <dbReference type="NCBI Taxonomy" id="77519"/>
    <lineage>
        <taxon>Eukaryota</taxon>
        <taxon>Sar</taxon>
        <taxon>Alveolata</taxon>
        <taxon>Apicomplexa</taxon>
        <taxon>Aconoidasida</taxon>
        <taxon>Haemosporida</taxon>
        <taxon>Plasmodiidae</taxon>
        <taxon>Plasmodium</taxon>
        <taxon>Plasmodium (Plasmodium)</taxon>
    </lineage>
</organism>
<dbReference type="GeneID" id="39746900"/>
<dbReference type="EMBL" id="BDQF01000008">
    <property type="protein sequence ID" value="GAW80187.1"/>
    <property type="molecule type" value="Genomic_DNA"/>
</dbReference>
<name>A0A1Y1JG53_PLAGO</name>
<comment type="caution">
    <text evidence="3">The sequence shown here is derived from an EMBL/GenBank/DDBJ whole genome shotgun (WGS) entry which is preliminary data.</text>
</comment>
<keyword evidence="2" id="KW-0732">Signal</keyword>
<evidence type="ECO:0000313" key="3">
    <source>
        <dbReference type="EMBL" id="GAW80187.1"/>
    </source>
</evidence>
<reference evidence="4" key="1">
    <citation type="submission" date="2017-04" db="EMBL/GenBank/DDBJ databases">
        <title>Plasmodium gonderi genome.</title>
        <authorList>
            <person name="Arisue N."/>
            <person name="Honma H."/>
            <person name="Kawai S."/>
            <person name="Tougan T."/>
            <person name="Tanabe K."/>
            <person name="Horii T."/>
        </authorList>
    </citation>
    <scope>NUCLEOTIDE SEQUENCE [LARGE SCALE GENOMIC DNA]</scope>
    <source>
        <strain evidence="4">ATCC 30045</strain>
    </source>
</reference>
<feature type="signal peptide" evidence="2">
    <location>
        <begin position="1"/>
        <end position="24"/>
    </location>
</feature>
<feature type="transmembrane region" description="Helical" evidence="1">
    <location>
        <begin position="357"/>
        <end position="375"/>
    </location>
</feature>
<feature type="transmembrane region" description="Helical" evidence="1">
    <location>
        <begin position="323"/>
        <end position="345"/>
    </location>
</feature>
<dbReference type="Proteomes" id="UP000195521">
    <property type="component" value="Unassembled WGS sequence"/>
</dbReference>
<evidence type="ECO:0000256" key="2">
    <source>
        <dbReference type="SAM" id="SignalP"/>
    </source>
</evidence>
<keyword evidence="1" id="KW-1133">Transmembrane helix</keyword>
<keyword evidence="1" id="KW-0472">Membrane</keyword>
<protein>
    <submittedName>
        <fullName evidence="3">Uncharacterized protein</fullName>
    </submittedName>
</protein>
<feature type="transmembrane region" description="Helical" evidence="1">
    <location>
        <begin position="189"/>
        <end position="207"/>
    </location>
</feature>
<sequence length="463" mass="53600">MTRLCSLETVVITCLILLLNKISSVLNLEDVFFNGNFSVNLSNIFSENHVKINDLKISTAYLFDLPPPLDLDLALSALKGVRSIGVRNSNVESKTRGSDRGRDDGFMEDEITIEVENSYVGEHIQWNKVSKQNFFKMEMQKEDVMKGMPMPYEINNIADAIKEINFYFNQRRNGIYEEIVYNGTHIPDIYTNVFIIIVISFMYLFCFKTICEGYTRGKNAAKNYIPKASTLFFFFLILKNVLSYFPAILSSIVCLIITFYFYSISMNPCEQIYFLKNSTIKKEPIGWVLIVFAESIIIGNILYHFFCTPHMLLILLRYIPSELLVRFICFLILLLIGYTIFLLMISNLISAKKAQNFVFSFTSSYLIVSSCTYFYNLLVLRVLKYTNIFQIEPIMFFSYAPKFVFNIQNYIALLTIFILTALSIYIPKFIKIKKDGLRHEKRNKEDSSTGGHNRYDIILSSFS</sequence>
<feature type="transmembrane region" description="Helical" evidence="1">
    <location>
        <begin position="407"/>
        <end position="426"/>
    </location>
</feature>
<keyword evidence="4" id="KW-1185">Reference proteome</keyword>